<dbReference type="PANTHER" id="PTHR44167">
    <property type="entry name" value="OVARIAN-SPECIFIC SERINE/THREONINE-PROTEIN KINASE LOK-RELATED"/>
    <property type="match status" value="1"/>
</dbReference>
<dbReference type="GO" id="GO:0005524">
    <property type="term" value="F:ATP binding"/>
    <property type="evidence" value="ECO:0007669"/>
    <property type="project" value="InterPro"/>
</dbReference>
<gene>
    <name evidence="2" type="ORF">MPDQ_002656</name>
</gene>
<dbReference type="Gene3D" id="1.10.510.10">
    <property type="entry name" value="Transferase(Phosphotransferase) domain 1"/>
    <property type="match status" value="1"/>
</dbReference>
<sequence>MVLLKLRAWLYNAIWSSASQDSRESKLQISYSASDFRCPRLDGQCYITDSQSDKIVLANTFQHSHNAQPPAFLHDPYIGLPVIGTGMTGIIFQLGEDRVVKKAKQYQSQPLQNHDDTEYINGINQQVLEKEIRAFERLGSYKGIIPCFQTSQYGIELALAQGDLESYLENYPEREDSFKITWILSLIETFSYIHSRKVFVDDIALRNILIMDEQLKLADFGQSILLPLDIDITSATENDLNAKIEILHLGWILYSISSWHVHKYYFFGPENPDLRWPEADSLPNVDNVLWGGIIRKCWGGGYASMDQLKREAYQYLSS</sequence>
<dbReference type="Pfam" id="PF00069">
    <property type="entry name" value="Pkinase"/>
    <property type="match status" value="1"/>
</dbReference>
<comment type="caution">
    <text evidence="2">The sequence shown here is derived from an EMBL/GenBank/DDBJ whole genome shotgun (WGS) entry which is preliminary data.</text>
</comment>
<dbReference type="InterPro" id="IPR011009">
    <property type="entry name" value="Kinase-like_dom_sf"/>
</dbReference>
<reference evidence="2 3" key="1">
    <citation type="submission" date="2019-06" db="EMBL/GenBank/DDBJ databases">
        <title>Wine fermentation using esterase from Monascus purpureus.</title>
        <authorList>
            <person name="Geng C."/>
            <person name="Zhang Y."/>
        </authorList>
    </citation>
    <scope>NUCLEOTIDE SEQUENCE [LARGE SCALE GENOMIC DNA]</scope>
    <source>
        <strain evidence="2">HQ1</strain>
    </source>
</reference>
<dbReference type="Proteomes" id="UP000319663">
    <property type="component" value="Unassembled WGS sequence"/>
</dbReference>
<dbReference type="PROSITE" id="PS50011">
    <property type="entry name" value="PROTEIN_KINASE_DOM"/>
    <property type="match status" value="1"/>
</dbReference>
<dbReference type="EMBL" id="VIFY01000184">
    <property type="protein sequence ID" value="TQB68883.1"/>
    <property type="molecule type" value="Genomic_DNA"/>
</dbReference>
<accession>A0A507QM34</accession>
<evidence type="ECO:0000313" key="3">
    <source>
        <dbReference type="Proteomes" id="UP000319663"/>
    </source>
</evidence>
<dbReference type="GO" id="GO:0005634">
    <property type="term" value="C:nucleus"/>
    <property type="evidence" value="ECO:0007669"/>
    <property type="project" value="TreeGrafter"/>
</dbReference>
<keyword evidence="3" id="KW-1185">Reference proteome</keyword>
<name>A0A507QM34_MONPU</name>
<dbReference type="GO" id="GO:0005737">
    <property type="term" value="C:cytoplasm"/>
    <property type="evidence" value="ECO:0007669"/>
    <property type="project" value="TreeGrafter"/>
</dbReference>
<dbReference type="SUPFAM" id="SSF56112">
    <property type="entry name" value="Protein kinase-like (PK-like)"/>
    <property type="match status" value="1"/>
</dbReference>
<dbReference type="GO" id="GO:0004674">
    <property type="term" value="F:protein serine/threonine kinase activity"/>
    <property type="evidence" value="ECO:0007669"/>
    <property type="project" value="TreeGrafter"/>
</dbReference>
<dbReference type="SMART" id="SM00220">
    <property type="entry name" value="S_TKc"/>
    <property type="match status" value="1"/>
</dbReference>
<organism evidence="2 3">
    <name type="scientific">Monascus purpureus</name>
    <name type="common">Red mold</name>
    <name type="synonym">Monascus anka</name>
    <dbReference type="NCBI Taxonomy" id="5098"/>
    <lineage>
        <taxon>Eukaryota</taxon>
        <taxon>Fungi</taxon>
        <taxon>Dikarya</taxon>
        <taxon>Ascomycota</taxon>
        <taxon>Pezizomycotina</taxon>
        <taxon>Eurotiomycetes</taxon>
        <taxon>Eurotiomycetidae</taxon>
        <taxon>Eurotiales</taxon>
        <taxon>Aspergillaceae</taxon>
        <taxon>Monascus</taxon>
    </lineage>
</organism>
<evidence type="ECO:0000313" key="2">
    <source>
        <dbReference type="EMBL" id="TQB68883.1"/>
    </source>
</evidence>
<proteinExistence type="predicted"/>
<dbReference type="InterPro" id="IPR000719">
    <property type="entry name" value="Prot_kinase_dom"/>
</dbReference>
<dbReference type="GO" id="GO:0044773">
    <property type="term" value="P:mitotic DNA damage checkpoint signaling"/>
    <property type="evidence" value="ECO:0007669"/>
    <property type="project" value="TreeGrafter"/>
</dbReference>
<dbReference type="AlphaFoldDB" id="A0A507QM34"/>
<protein>
    <recommendedName>
        <fullName evidence="1">Protein kinase domain-containing protein</fullName>
    </recommendedName>
</protein>
<dbReference type="STRING" id="5098.A0A507QM34"/>
<evidence type="ECO:0000259" key="1">
    <source>
        <dbReference type="PROSITE" id="PS50011"/>
    </source>
</evidence>
<feature type="domain" description="Protein kinase" evidence="1">
    <location>
        <begin position="77"/>
        <end position="318"/>
    </location>
</feature>
<dbReference type="PANTHER" id="PTHR44167:SF25">
    <property type="entry name" value="PROTEIN KINASE DOMAIN CONTAINING PROTEIN"/>
    <property type="match status" value="1"/>
</dbReference>
<dbReference type="OrthoDB" id="1668230at2759"/>